<name>A0ACB8X3N7_9TELE</name>
<organism evidence="1 2">
    <name type="scientific">Scortum barcoo</name>
    <name type="common">barcoo grunter</name>
    <dbReference type="NCBI Taxonomy" id="214431"/>
    <lineage>
        <taxon>Eukaryota</taxon>
        <taxon>Metazoa</taxon>
        <taxon>Chordata</taxon>
        <taxon>Craniata</taxon>
        <taxon>Vertebrata</taxon>
        <taxon>Euteleostomi</taxon>
        <taxon>Actinopterygii</taxon>
        <taxon>Neopterygii</taxon>
        <taxon>Teleostei</taxon>
        <taxon>Neoteleostei</taxon>
        <taxon>Acanthomorphata</taxon>
        <taxon>Eupercaria</taxon>
        <taxon>Centrarchiformes</taxon>
        <taxon>Terapontoidei</taxon>
        <taxon>Terapontidae</taxon>
        <taxon>Scortum</taxon>
    </lineage>
</organism>
<evidence type="ECO:0000313" key="2">
    <source>
        <dbReference type="Proteomes" id="UP000831701"/>
    </source>
</evidence>
<sequence>MDAVSLLRAVFLFFSSVMQGSSAVTPLFVLKGQDVLLNVTKADALQRDFDVFLWKYNEKDVIVRLFPDKKPKLSDNYNERIEISQKNYSVKLKNLQESDSGVYTARVVGVTDEQIAEHRITVQDPVTPVQLTVDSVSNSSDSCNLDVTCSTLDYHINSTFRCYAQNCSQEGGERSEITTSGASLHVYLENDSVICEHSNKVSLTKKVTDIRHFCPRHAAHMVAMVTDDEALLQVTVRLQDSELQELTVTLTGDTGSGGKETGCNAPVFVEKGKDVFLNVTEVDVTKDDTMVWKFNKTVVLVTFLPHSAVVSPDYTGRIEVYENKHSIKLKNLQDADSGVYTARVIGAEKEHIVTEYSVTVQVSPVQLTVDSVSNSSDSCNLTVTCSTSDYHISGSFRCDAQTCSQKRGERSEVTPSGAFLHFYLENDSIICEHSNKSTTSPPASPSSHRVEASPPGDSFWGTSILPVLRQPWFHLALDFVTGLPPSTNNTVILTIVNRFSKAAHFVALPKFPSTRDTANLLTTHVIRLNGIPLDIVLDWGPQVSKPLFWFSPQDQRPDRESQPRTS</sequence>
<dbReference type="EMBL" id="CM041533">
    <property type="protein sequence ID" value="KAI3374672.1"/>
    <property type="molecule type" value="Genomic_DNA"/>
</dbReference>
<gene>
    <name evidence="1" type="ORF">L3Q82_021242</name>
</gene>
<protein>
    <submittedName>
        <fullName evidence="1">Uncharacterized protein</fullName>
    </submittedName>
</protein>
<accession>A0ACB8X3N7</accession>
<keyword evidence="2" id="KW-1185">Reference proteome</keyword>
<comment type="caution">
    <text evidence="1">The sequence shown here is derived from an EMBL/GenBank/DDBJ whole genome shotgun (WGS) entry which is preliminary data.</text>
</comment>
<reference evidence="1" key="1">
    <citation type="submission" date="2022-04" db="EMBL/GenBank/DDBJ databases">
        <title>Jade perch genome.</title>
        <authorList>
            <person name="Chao B."/>
        </authorList>
    </citation>
    <scope>NUCLEOTIDE SEQUENCE</scope>
    <source>
        <strain evidence="1">CB-2022</strain>
    </source>
</reference>
<evidence type="ECO:0000313" key="1">
    <source>
        <dbReference type="EMBL" id="KAI3374672.1"/>
    </source>
</evidence>
<dbReference type="Proteomes" id="UP000831701">
    <property type="component" value="Chromosome 3"/>
</dbReference>
<proteinExistence type="predicted"/>